<proteinExistence type="predicted"/>
<protein>
    <submittedName>
        <fullName evidence="2">Uncharacterized protein</fullName>
    </submittedName>
</protein>
<name>A0A9P7BFL9_9ASCO</name>
<sequence>MRFQNLISIIAIVSTALSSTVLSGTISNYTVGSSATAEHKVSNSNSTISASGCERKVKLFGISDNIGKVGLTNYHEGAGINYLFLTGSDSPTYIYNECTKQIYILLDSTHKQFLNEAYGFVQLTVTGPAGEYGYKVDNGVRLLTLNGSSDGWIACKNTNDPYNISSNLPQLAYRGFYGTQCEQINVEIDY</sequence>
<comment type="caution">
    <text evidence="2">The sequence shown here is derived from an EMBL/GenBank/DDBJ whole genome shotgun (WGS) entry which is preliminary data.</text>
</comment>
<keyword evidence="1" id="KW-0732">Signal</keyword>
<keyword evidence="3" id="KW-1185">Reference proteome</keyword>
<evidence type="ECO:0000256" key="1">
    <source>
        <dbReference type="SAM" id="SignalP"/>
    </source>
</evidence>
<feature type="chain" id="PRO_5040516243" evidence="1">
    <location>
        <begin position="24"/>
        <end position="190"/>
    </location>
</feature>
<gene>
    <name evidence="2" type="ORF">C6P40_001200</name>
</gene>
<dbReference type="EMBL" id="PUHW01000167">
    <property type="protein sequence ID" value="KAG0688265.1"/>
    <property type="molecule type" value="Genomic_DNA"/>
</dbReference>
<dbReference type="AlphaFoldDB" id="A0A9P7BFL9"/>
<organism evidence="2 3">
    <name type="scientific">Pichia californica</name>
    <dbReference type="NCBI Taxonomy" id="460514"/>
    <lineage>
        <taxon>Eukaryota</taxon>
        <taxon>Fungi</taxon>
        <taxon>Dikarya</taxon>
        <taxon>Ascomycota</taxon>
        <taxon>Saccharomycotina</taxon>
        <taxon>Pichiomycetes</taxon>
        <taxon>Pichiales</taxon>
        <taxon>Pichiaceae</taxon>
        <taxon>Pichia</taxon>
    </lineage>
</organism>
<dbReference type="OrthoDB" id="4018368at2759"/>
<feature type="signal peptide" evidence="1">
    <location>
        <begin position="1"/>
        <end position="23"/>
    </location>
</feature>
<dbReference type="Proteomes" id="UP000697127">
    <property type="component" value="Unassembled WGS sequence"/>
</dbReference>
<evidence type="ECO:0000313" key="3">
    <source>
        <dbReference type="Proteomes" id="UP000697127"/>
    </source>
</evidence>
<reference evidence="2" key="1">
    <citation type="submission" date="2020-11" db="EMBL/GenBank/DDBJ databases">
        <title>Kefir isolates.</title>
        <authorList>
            <person name="Marcisauskas S."/>
            <person name="Kim Y."/>
            <person name="Blasche S."/>
        </authorList>
    </citation>
    <scope>NUCLEOTIDE SEQUENCE</scope>
    <source>
        <strain evidence="2">Olga-1</strain>
    </source>
</reference>
<evidence type="ECO:0000313" key="2">
    <source>
        <dbReference type="EMBL" id="KAG0688265.1"/>
    </source>
</evidence>
<accession>A0A9P7BFL9</accession>